<comment type="caution">
    <text evidence="2">The sequence shown here is derived from an EMBL/GenBank/DDBJ whole genome shotgun (WGS) entry which is preliminary data.</text>
</comment>
<evidence type="ECO:0000256" key="1">
    <source>
        <dbReference type="SAM" id="SignalP"/>
    </source>
</evidence>
<proteinExistence type="predicted"/>
<protein>
    <recommendedName>
        <fullName evidence="4">DUF4333 domain-containing protein</fullName>
    </recommendedName>
</protein>
<accession>A0A7Y6I542</accession>
<keyword evidence="3" id="KW-1185">Reference proteome</keyword>
<reference evidence="2 3" key="1">
    <citation type="submission" date="2020-06" db="EMBL/GenBank/DDBJ databases">
        <title>Nonomuraea sp. SMC257, a novel actinomycete isolated from soil.</title>
        <authorList>
            <person name="Chanama M."/>
        </authorList>
    </citation>
    <scope>NUCLEOTIDE SEQUENCE [LARGE SCALE GENOMIC DNA]</scope>
    <source>
        <strain evidence="2 3">SMC257</strain>
    </source>
</reference>
<evidence type="ECO:0000313" key="2">
    <source>
        <dbReference type="EMBL" id="NUW31736.1"/>
    </source>
</evidence>
<feature type="signal peptide" evidence="1">
    <location>
        <begin position="1"/>
        <end position="22"/>
    </location>
</feature>
<evidence type="ECO:0008006" key="4">
    <source>
        <dbReference type="Google" id="ProtNLM"/>
    </source>
</evidence>
<dbReference type="Proteomes" id="UP000586042">
    <property type="component" value="Unassembled WGS sequence"/>
</dbReference>
<evidence type="ECO:0000313" key="3">
    <source>
        <dbReference type="Proteomes" id="UP000586042"/>
    </source>
</evidence>
<dbReference type="AlphaFoldDB" id="A0A7Y6I542"/>
<keyword evidence="1" id="KW-0732">Signal</keyword>
<dbReference type="EMBL" id="JABWGN010000004">
    <property type="protein sequence ID" value="NUW31736.1"/>
    <property type="molecule type" value="Genomic_DNA"/>
</dbReference>
<sequence length="155" mass="16395">MRPLSAGAAFLTQLVVASVALAGAGAAIAVLSVLSYGCGAKEERMTEALVGQDVLERRPAGVQEVGPRGTSCDDDDLWVNVEQVYRLPPARVDVLGFYRETAGRDGWRSGEEAGPVCYTKVIDGDVVDMELSLEDRADTYTVTLSSSSEFTGSGC</sequence>
<gene>
    <name evidence="2" type="ORF">HTZ77_09885</name>
</gene>
<dbReference type="RefSeq" id="WP_175589216.1">
    <property type="nucleotide sequence ID" value="NZ_JABWGN010000004.1"/>
</dbReference>
<organism evidence="2 3">
    <name type="scientific">Nonomuraea montanisoli</name>
    <dbReference type="NCBI Taxonomy" id="2741721"/>
    <lineage>
        <taxon>Bacteria</taxon>
        <taxon>Bacillati</taxon>
        <taxon>Actinomycetota</taxon>
        <taxon>Actinomycetes</taxon>
        <taxon>Streptosporangiales</taxon>
        <taxon>Streptosporangiaceae</taxon>
        <taxon>Nonomuraea</taxon>
    </lineage>
</organism>
<name>A0A7Y6I542_9ACTN</name>
<feature type="chain" id="PRO_5030845821" description="DUF4333 domain-containing protein" evidence="1">
    <location>
        <begin position="23"/>
        <end position="155"/>
    </location>
</feature>